<feature type="compositionally biased region" description="Basic and acidic residues" evidence="1">
    <location>
        <begin position="76"/>
        <end position="87"/>
    </location>
</feature>
<reference evidence="2 3" key="1">
    <citation type="submission" date="2022-03" db="EMBL/GenBank/DDBJ databases">
        <title>Pseudonocardia alaer sp. nov., a novel actinomycete isolated from reed forest soil.</title>
        <authorList>
            <person name="Wang L."/>
        </authorList>
    </citation>
    <scope>NUCLEOTIDE SEQUENCE [LARGE SCALE GENOMIC DNA]</scope>
    <source>
        <strain evidence="2 3">Y-16303</strain>
    </source>
</reference>
<accession>A0ABS9TRW1</accession>
<feature type="region of interest" description="Disordered" evidence="1">
    <location>
        <begin position="158"/>
        <end position="177"/>
    </location>
</feature>
<dbReference type="RefSeq" id="WP_241042091.1">
    <property type="nucleotide sequence ID" value="NZ_BAAAJF010000010.1"/>
</dbReference>
<evidence type="ECO:0000313" key="2">
    <source>
        <dbReference type="EMBL" id="MCH6171285.1"/>
    </source>
</evidence>
<feature type="region of interest" description="Disordered" evidence="1">
    <location>
        <begin position="57"/>
        <end position="101"/>
    </location>
</feature>
<evidence type="ECO:0000313" key="3">
    <source>
        <dbReference type="Proteomes" id="UP001299970"/>
    </source>
</evidence>
<organism evidence="2 3">
    <name type="scientific">Pseudonocardia alaniniphila</name>
    <dbReference type="NCBI Taxonomy" id="75291"/>
    <lineage>
        <taxon>Bacteria</taxon>
        <taxon>Bacillati</taxon>
        <taxon>Actinomycetota</taxon>
        <taxon>Actinomycetes</taxon>
        <taxon>Pseudonocardiales</taxon>
        <taxon>Pseudonocardiaceae</taxon>
        <taxon>Pseudonocardia</taxon>
    </lineage>
</organism>
<dbReference type="Proteomes" id="UP001299970">
    <property type="component" value="Unassembled WGS sequence"/>
</dbReference>
<evidence type="ECO:0000256" key="1">
    <source>
        <dbReference type="SAM" id="MobiDB-lite"/>
    </source>
</evidence>
<dbReference type="EMBL" id="JAKXMK010000041">
    <property type="protein sequence ID" value="MCH6171285.1"/>
    <property type="molecule type" value="Genomic_DNA"/>
</dbReference>
<name>A0ABS9TRW1_9PSEU</name>
<gene>
    <name evidence="2" type="ORF">MMF94_36790</name>
</gene>
<proteinExistence type="predicted"/>
<sequence length="228" mass="24870">MEPVPAYEQDTVRQLLDSGHLSTGGIHQVRYGRNDGPTHSVLVPKATRTMVNRWAALRPLTSRPTHTSAPAPAPHKPTERKPTERKPTGAGSRPGKRPSCGRLLVDVVRPGLGLVTCGGGDFSGSIVRQDGHYLVETEHGQAIGRAASYHAGAQRLARHHGYTPGPGRDRTRERPRLNPRRARWPTLRRYAEAFPTCAAARAGGVRWPAAPRGSWRRRRTATSVCATA</sequence>
<comment type="caution">
    <text evidence="2">The sequence shown here is derived from an EMBL/GenBank/DDBJ whole genome shotgun (WGS) entry which is preliminary data.</text>
</comment>
<protein>
    <submittedName>
        <fullName evidence="2">Uncharacterized protein</fullName>
    </submittedName>
</protein>
<keyword evidence="3" id="KW-1185">Reference proteome</keyword>
<feature type="compositionally biased region" description="Basic and acidic residues" evidence="1">
    <location>
        <begin position="167"/>
        <end position="176"/>
    </location>
</feature>